<protein>
    <submittedName>
        <fullName evidence="1">Uncharacterized protein</fullName>
    </submittedName>
</protein>
<evidence type="ECO:0000313" key="2">
    <source>
        <dbReference type="Proteomes" id="UP000034588"/>
    </source>
</evidence>
<dbReference type="Proteomes" id="UP000034588">
    <property type="component" value="Unassembled WGS sequence"/>
</dbReference>
<comment type="caution">
    <text evidence="1">The sequence shown here is derived from an EMBL/GenBank/DDBJ whole genome shotgun (WGS) entry which is preliminary data.</text>
</comment>
<sequence length="132" mass="15392">MIRNLIVRHGTEGSRHDPYGYEELSFETRRRSDQPWESMRAHVGLAEFFFFRGRRFDRSSLDSEWFWKSFETIVGVTLDLLVQLHYTRRFVCLTCGTSKFVDSVDGYPGETLFICGRCDNIVTSDFCEAAVL</sequence>
<evidence type="ECO:0000313" key="1">
    <source>
        <dbReference type="EMBL" id="KKW10409.1"/>
    </source>
</evidence>
<accession>A0A0G1YVL9</accession>
<dbReference type="EMBL" id="LCQD01000038">
    <property type="protein sequence ID" value="KKW10409.1"/>
    <property type="molecule type" value="Genomic_DNA"/>
</dbReference>
<organism evidence="1 2">
    <name type="scientific">Candidatus Gottesmanbacteria bacterium GW2011_GWB1_49_7</name>
    <dbReference type="NCBI Taxonomy" id="1618448"/>
    <lineage>
        <taxon>Bacteria</taxon>
        <taxon>Candidatus Gottesmaniibacteriota</taxon>
    </lineage>
</organism>
<gene>
    <name evidence="1" type="ORF">UY48_C0038G0009</name>
</gene>
<dbReference type="AlphaFoldDB" id="A0A0G1YVL9"/>
<name>A0A0G1YVL9_9BACT</name>
<proteinExistence type="predicted"/>
<reference evidence="1 2" key="1">
    <citation type="journal article" date="2015" name="Nature">
        <title>rRNA introns, odd ribosomes, and small enigmatic genomes across a large radiation of phyla.</title>
        <authorList>
            <person name="Brown C.T."/>
            <person name="Hug L.A."/>
            <person name="Thomas B.C."/>
            <person name="Sharon I."/>
            <person name="Castelle C.J."/>
            <person name="Singh A."/>
            <person name="Wilkins M.J."/>
            <person name="Williams K.H."/>
            <person name="Banfield J.F."/>
        </authorList>
    </citation>
    <scope>NUCLEOTIDE SEQUENCE [LARGE SCALE GENOMIC DNA]</scope>
</reference>